<dbReference type="Proteomes" id="UP000085678">
    <property type="component" value="Unplaced"/>
</dbReference>
<protein>
    <submittedName>
        <fullName evidence="7">Uncharacterized protein LOC106181546</fullName>
    </submittedName>
</protein>
<dbReference type="Gene3D" id="2.40.50.120">
    <property type="match status" value="1"/>
</dbReference>
<evidence type="ECO:0000313" key="6">
    <source>
        <dbReference type="Proteomes" id="UP000085678"/>
    </source>
</evidence>
<dbReference type="GO" id="GO:0046872">
    <property type="term" value="F:metal ion binding"/>
    <property type="evidence" value="ECO:0007669"/>
    <property type="project" value="UniProtKB-KW"/>
</dbReference>
<dbReference type="GO" id="GO:0005576">
    <property type="term" value="C:extracellular region"/>
    <property type="evidence" value="ECO:0007669"/>
    <property type="project" value="UniProtKB-SubCell"/>
</dbReference>
<keyword evidence="5" id="KW-0732">Signal</keyword>
<evidence type="ECO:0000256" key="2">
    <source>
        <dbReference type="ARBA" id="ARBA00022525"/>
    </source>
</evidence>
<dbReference type="AlphaFoldDB" id="A0A1S3KGQ7"/>
<keyword evidence="6" id="KW-1185">Reference proteome</keyword>
<feature type="binding site" evidence="3">
    <location>
        <position position="19"/>
    </location>
    <ligand>
        <name>Zn(2+)</name>
        <dbReference type="ChEBI" id="CHEBI:29105"/>
        <note>ligand shared with metalloproteinase partner</note>
    </ligand>
</feature>
<keyword evidence="3" id="KW-0862">Zinc</keyword>
<dbReference type="InterPro" id="IPR001820">
    <property type="entry name" value="TIMP"/>
</dbReference>
<keyword evidence="4" id="KW-1015">Disulfide bond</keyword>
<keyword evidence="2" id="KW-0964">Secreted</keyword>
<dbReference type="GO" id="GO:0008191">
    <property type="term" value="F:metalloendopeptidase inhibitor activity"/>
    <property type="evidence" value="ECO:0007669"/>
    <property type="project" value="InterPro"/>
</dbReference>
<feature type="disulfide bond" evidence="4">
    <location>
        <begin position="19"/>
        <end position="119"/>
    </location>
</feature>
<comment type="subcellular location">
    <subcellularLocation>
        <location evidence="1">Secreted</location>
    </subcellularLocation>
</comment>
<dbReference type="GeneID" id="106181546"/>
<dbReference type="SUPFAM" id="SSF50242">
    <property type="entry name" value="TIMP-like"/>
    <property type="match status" value="1"/>
</dbReference>
<keyword evidence="3" id="KW-0479">Metal-binding</keyword>
<evidence type="ECO:0000313" key="7">
    <source>
        <dbReference type="RefSeq" id="XP_013421416.1"/>
    </source>
</evidence>
<evidence type="ECO:0000256" key="3">
    <source>
        <dbReference type="PIRSR" id="PIRSR601820-1"/>
    </source>
</evidence>
<evidence type="ECO:0000256" key="1">
    <source>
        <dbReference type="ARBA" id="ARBA00004613"/>
    </source>
</evidence>
<feature type="signal peptide" evidence="5">
    <location>
        <begin position="1"/>
        <end position="18"/>
    </location>
</feature>
<proteinExistence type="predicted"/>
<dbReference type="InParanoid" id="A0A1S3KGQ7"/>
<feature type="chain" id="PRO_5010160988" evidence="5">
    <location>
        <begin position="19"/>
        <end position="181"/>
    </location>
</feature>
<gene>
    <name evidence="7" type="primary">LOC106181546</name>
</gene>
<name>A0A1S3KGQ7_LINAN</name>
<dbReference type="Pfam" id="PF00965">
    <property type="entry name" value="TIMP"/>
    <property type="match status" value="1"/>
</dbReference>
<evidence type="ECO:0000256" key="5">
    <source>
        <dbReference type="SAM" id="SignalP"/>
    </source>
</evidence>
<sequence length="181" mass="20189">MYLMFFIIAMALVSATSACSCWIDYPPIPGKPISPYGPNGDRYCKGNYDFVIKGYVVNSKEHVKYTEFSGADDEVSFRLPAPGSYLEYDVHVHKVYKASPLFPTEQFVQIVSPVTGMSCDFELGTDVEYLLRGTISTKGDKVQLNLAGFCDYGGVFSSQDKQMKYLEDIGCQQNIIPPLNK</sequence>
<dbReference type="InterPro" id="IPR008993">
    <property type="entry name" value="TIMP-like_OB-fold"/>
</dbReference>
<dbReference type="KEGG" id="lak:106181546"/>
<organism evidence="6 7">
    <name type="scientific">Lingula anatina</name>
    <name type="common">Brachiopod</name>
    <name type="synonym">Lingula unguis</name>
    <dbReference type="NCBI Taxonomy" id="7574"/>
    <lineage>
        <taxon>Eukaryota</taxon>
        <taxon>Metazoa</taxon>
        <taxon>Spiralia</taxon>
        <taxon>Lophotrochozoa</taxon>
        <taxon>Brachiopoda</taxon>
        <taxon>Linguliformea</taxon>
        <taxon>Lingulata</taxon>
        <taxon>Lingulida</taxon>
        <taxon>Linguloidea</taxon>
        <taxon>Lingulidae</taxon>
        <taxon>Lingula</taxon>
    </lineage>
</organism>
<feature type="disulfide bond" evidence="4">
    <location>
        <begin position="44"/>
        <end position="171"/>
    </location>
</feature>
<accession>A0A1S3KGQ7</accession>
<dbReference type="RefSeq" id="XP_013421416.1">
    <property type="nucleotide sequence ID" value="XM_013565962.1"/>
</dbReference>
<evidence type="ECO:0000256" key="4">
    <source>
        <dbReference type="PIRSR" id="PIRSR601820-3"/>
    </source>
</evidence>
<reference evidence="7" key="1">
    <citation type="submission" date="2025-08" db="UniProtKB">
        <authorList>
            <consortium name="RefSeq"/>
        </authorList>
    </citation>
    <scope>IDENTIFICATION</scope>
    <source>
        <tissue evidence="7">Gonads</tissue>
    </source>
</reference>